<gene>
    <name evidence="1" type="ORF">M6B38_311300</name>
</gene>
<dbReference type="EMBL" id="JANAVB010009598">
    <property type="protein sequence ID" value="KAJ6839962.1"/>
    <property type="molecule type" value="Genomic_DNA"/>
</dbReference>
<comment type="caution">
    <text evidence="1">The sequence shown here is derived from an EMBL/GenBank/DDBJ whole genome shotgun (WGS) entry which is preliminary data.</text>
</comment>
<reference evidence="1" key="1">
    <citation type="journal article" date="2023" name="GigaByte">
        <title>Genome assembly of the bearded iris, Iris pallida Lam.</title>
        <authorList>
            <person name="Bruccoleri R.E."/>
            <person name="Oakeley E.J."/>
            <person name="Faust A.M.E."/>
            <person name="Altorfer M."/>
            <person name="Dessus-Babus S."/>
            <person name="Burckhardt D."/>
            <person name="Oertli M."/>
            <person name="Naumann U."/>
            <person name="Petersen F."/>
            <person name="Wong J."/>
        </authorList>
    </citation>
    <scope>NUCLEOTIDE SEQUENCE</scope>
    <source>
        <strain evidence="1">GSM-AAB239-AS_SAM_17_03QT</strain>
    </source>
</reference>
<sequence length="68" mass="7853">MNYSLHFEEKEAVVSLLNRRERLKTKKEKGFEQRRDRDSPRLVAKNGAVRTAPAALEIWSSIPRGVES</sequence>
<organism evidence="1 2">
    <name type="scientific">Iris pallida</name>
    <name type="common">Sweet iris</name>
    <dbReference type="NCBI Taxonomy" id="29817"/>
    <lineage>
        <taxon>Eukaryota</taxon>
        <taxon>Viridiplantae</taxon>
        <taxon>Streptophyta</taxon>
        <taxon>Embryophyta</taxon>
        <taxon>Tracheophyta</taxon>
        <taxon>Spermatophyta</taxon>
        <taxon>Magnoliopsida</taxon>
        <taxon>Liliopsida</taxon>
        <taxon>Asparagales</taxon>
        <taxon>Iridaceae</taxon>
        <taxon>Iridoideae</taxon>
        <taxon>Irideae</taxon>
        <taxon>Iris</taxon>
    </lineage>
</organism>
<evidence type="ECO:0000313" key="2">
    <source>
        <dbReference type="Proteomes" id="UP001140949"/>
    </source>
</evidence>
<dbReference type="AlphaFoldDB" id="A0AAX6HGV4"/>
<dbReference type="Proteomes" id="UP001140949">
    <property type="component" value="Unassembled WGS sequence"/>
</dbReference>
<proteinExistence type="predicted"/>
<evidence type="ECO:0000313" key="1">
    <source>
        <dbReference type="EMBL" id="KAJ6839962.1"/>
    </source>
</evidence>
<reference evidence="1" key="2">
    <citation type="submission" date="2023-04" db="EMBL/GenBank/DDBJ databases">
        <authorList>
            <person name="Bruccoleri R.E."/>
            <person name="Oakeley E.J."/>
            <person name="Faust A.-M."/>
            <person name="Dessus-Babus S."/>
            <person name="Altorfer M."/>
            <person name="Burckhardt D."/>
            <person name="Oertli M."/>
            <person name="Naumann U."/>
            <person name="Petersen F."/>
            <person name="Wong J."/>
        </authorList>
    </citation>
    <scope>NUCLEOTIDE SEQUENCE</scope>
    <source>
        <strain evidence="1">GSM-AAB239-AS_SAM_17_03QT</strain>
        <tissue evidence="1">Leaf</tissue>
    </source>
</reference>
<keyword evidence="2" id="KW-1185">Reference proteome</keyword>
<name>A0AAX6HGV4_IRIPA</name>
<accession>A0AAX6HGV4</accession>
<protein>
    <submittedName>
        <fullName evidence="1">Extensin</fullName>
    </submittedName>
</protein>